<dbReference type="STRING" id="1763538.LPB68_08525"/>
<comment type="caution">
    <text evidence="1">The sequence shown here is derived from an EMBL/GenBank/DDBJ whole genome shotgun (WGS) entry which is preliminary data.</text>
</comment>
<dbReference type="EMBL" id="LSFN01000044">
    <property type="protein sequence ID" value="OAB70981.1"/>
    <property type="molecule type" value="Genomic_DNA"/>
</dbReference>
<dbReference type="Gene3D" id="2.30.110.10">
    <property type="entry name" value="Electron Transport, Fmn-binding Protein, Chain A"/>
    <property type="match status" value="1"/>
</dbReference>
<evidence type="ECO:0000313" key="1">
    <source>
        <dbReference type="EMBL" id="OAB70981.1"/>
    </source>
</evidence>
<dbReference type="RefSeq" id="WP_068661326.1">
    <property type="nucleotide sequence ID" value="NZ_CP017770.1"/>
</dbReference>
<organism evidence="1 2">
    <name type="scientific">Paenibacillus crassostreae</name>
    <dbReference type="NCBI Taxonomy" id="1763538"/>
    <lineage>
        <taxon>Bacteria</taxon>
        <taxon>Bacillati</taxon>
        <taxon>Bacillota</taxon>
        <taxon>Bacilli</taxon>
        <taxon>Bacillales</taxon>
        <taxon>Paenibacillaceae</taxon>
        <taxon>Paenibacillus</taxon>
    </lineage>
</organism>
<accession>A0A167AG54</accession>
<reference evidence="1 2" key="1">
    <citation type="submission" date="2016-02" db="EMBL/GenBank/DDBJ databases">
        <title>Paenibacillus sp. LPB0068, isolated from Crassostrea gigas.</title>
        <authorList>
            <person name="Shin S.-K."/>
            <person name="Yi H."/>
        </authorList>
    </citation>
    <scope>NUCLEOTIDE SEQUENCE [LARGE SCALE GENOMIC DNA]</scope>
    <source>
        <strain evidence="1 2">LPB0068</strain>
    </source>
</reference>
<proteinExistence type="predicted"/>
<dbReference type="InterPro" id="IPR012349">
    <property type="entry name" value="Split_barrel_FMN-bd"/>
</dbReference>
<evidence type="ECO:0000313" key="2">
    <source>
        <dbReference type="Proteomes" id="UP000077134"/>
    </source>
</evidence>
<protein>
    <submittedName>
        <fullName evidence="1">Uncharacterized protein</fullName>
    </submittedName>
</protein>
<name>A0A167AG54_9BACL</name>
<dbReference type="OrthoDB" id="2146997at2"/>
<dbReference type="AlphaFoldDB" id="A0A167AG54"/>
<keyword evidence="2" id="KW-1185">Reference proteome</keyword>
<dbReference type="KEGG" id="pcx:LPB68_08525"/>
<dbReference type="Proteomes" id="UP000077134">
    <property type="component" value="Unassembled WGS sequence"/>
</dbReference>
<gene>
    <name evidence="1" type="ORF">PNBC_20675</name>
</gene>
<sequence>MEGLFFQNIRKHKFYAILSYISRLNTYRPYKDAEGVYACLLSYVCDSKNLDLNYEFIRVQKATVRLLDSSEIEKVKRYFFDRDANIEEKLKNGAETIAILALEFDEARIKRNTVEPLDTIQFNN</sequence>